<dbReference type="STRING" id="283909.R7V5D5"/>
<name>R7V5D5_CAPTE</name>
<dbReference type="EMBL" id="KB295062">
    <property type="protein sequence ID" value="ELU13759.1"/>
    <property type="molecule type" value="Genomic_DNA"/>
</dbReference>
<dbReference type="GO" id="GO:0019135">
    <property type="term" value="F:deoxyhypusine monooxygenase activity"/>
    <property type="evidence" value="ECO:0007669"/>
    <property type="project" value="TreeGrafter"/>
</dbReference>
<evidence type="ECO:0000256" key="1">
    <source>
        <dbReference type="SAM" id="MobiDB-lite"/>
    </source>
</evidence>
<dbReference type="InterPro" id="IPR016024">
    <property type="entry name" value="ARM-type_fold"/>
</dbReference>
<dbReference type="InterPro" id="IPR011989">
    <property type="entry name" value="ARM-like"/>
</dbReference>
<feature type="compositionally biased region" description="Basic and acidic residues" evidence="1">
    <location>
        <begin position="1137"/>
        <end position="1154"/>
    </location>
</feature>
<evidence type="ECO:0000313" key="4">
    <source>
        <dbReference type="Proteomes" id="UP000014760"/>
    </source>
</evidence>
<evidence type="ECO:0000313" key="3">
    <source>
        <dbReference type="EnsemblMetazoa" id="CapteP220456"/>
    </source>
</evidence>
<reference evidence="3" key="3">
    <citation type="submission" date="2015-06" db="UniProtKB">
        <authorList>
            <consortium name="EnsemblMetazoa"/>
        </authorList>
    </citation>
    <scope>IDENTIFICATION</scope>
</reference>
<keyword evidence="4" id="KW-1185">Reference proteome</keyword>
<dbReference type="PANTHER" id="PTHR12697">
    <property type="entry name" value="PBS LYASE HEAT-LIKE PROTEIN"/>
    <property type="match status" value="1"/>
</dbReference>
<dbReference type="SUPFAM" id="SSF48371">
    <property type="entry name" value="ARM repeat"/>
    <property type="match status" value="1"/>
</dbReference>
<feature type="compositionally biased region" description="Polar residues" evidence="1">
    <location>
        <begin position="1159"/>
        <end position="1169"/>
    </location>
</feature>
<proteinExistence type="predicted"/>
<dbReference type="Gene3D" id="1.25.10.10">
    <property type="entry name" value="Leucine-rich Repeat Variant"/>
    <property type="match status" value="2"/>
</dbReference>
<dbReference type="AlphaFoldDB" id="R7V5D5"/>
<sequence>MSDAVRRNQKHLNMREKFQTPTFYPCGLGVKIPQVGSGDALRMPLAEPSSRSFSCLAKKLKLSTNKNYVRDASSGLSFEEDVVRDRCFHLTPYDKKYLNEALDFSSLISLPPKASIAPGRHNQRGVDKRHMPCHLKKRVSHQLKPIKRKILEKAKEMNKDAEIKAERNKIALTGSEDTDSYQSTFLTEPCSPRAARRHEPQLEWDRYLLSNLSMSTAQWLVKQRMGSGTNKEELQEFLVKNYGPLQEGDVDLIQDSLSEVEMPVQTADQGSGWRKREDTLLDRVRELTVQDELPTDPYADETAAPFYRLPAGFRRAKKFVAKEQEGSEMEGAINSTTHNIEVIPYEAPPFHPLEDSVNPKARDALYKTENPYEQEWLSGVKQVHQKSDSKDYIMMDSQNKYKKFLVKESPAKVDTWYQPSPPKSGQKEKMKKFERGLHRWQKLPEAIDDVGTELEICPPVTKPRSIKSPDHSDKKEIQSNHLLTQIIEDWRGKWYLDMRYGDATPDDLIRDMADLHPHIRLKAITTCARAAEYKPPPELGIQLDETKESNVGLLPDELFAALECCLDDEHEQVQRAAAIALYSLEHPTLKSESILRRTLQQEQSADRWTAAQCLAYFGECDSEVVGELIYQLLHSEDAIRHEQSTKLLTKLSENSTLVHSMLAEQLNSCSWRHRVMACKIIPKLYGHINRDLTQKIAYLMWNDWHNEVRKVAAQTLGRTGHGKDVHDELLDKISNGGEKIRMEAVSKIGYLGIMTAKLLPVFLDCFEDNYVSVRMECCRACSNLKMDDPEILRRLIHSATYDPIWKVKALAIQALGRIGVLNEVIRNCVLWAFRYEDQAGVRAEACHTIIRLQIKGKDIGQALQDRYLVETNEIVKREIIEGLAMLDILPSEDMDMVTQVKEEVRKLFTRGHVCAQITTIENEEARVSNLQRMIYQPPGSRPNIQVVKEDRKILTQSPVKVIFDLPADEEISKRPMTVIPKQPRIKSASSGASSAEFGLKPGSSERSDDAERSILTPVADQEVLAIMNRPDSSSHSGTHSSLSRHNEPLGHVDSQGAHTESNSQGTARDDMKPTPLLEEARSYVEISIQGPPEDDVTSDEVVDARHETPTAQEAIAQDDNAKVFPRNEGGKPVIPKETGEPVHREAEKPVIHDVEEGETSATQGASTMPPTVEDPGTQEPSGDDKKWVGRQGRKHSKLGRKTLRESSLDALDLETAVSRYSVTDDQGDNQVN</sequence>
<dbReference type="OMA" id="YATQSHN"/>
<feature type="compositionally biased region" description="Basic and acidic residues" evidence="1">
    <location>
        <begin position="1067"/>
        <end position="1082"/>
    </location>
</feature>
<evidence type="ECO:0000313" key="2">
    <source>
        <dbReference type="EMBL" id="ELU13759.1"/>
    </source>
</evidence>
<dbReference type="EnsemblMetazoa" id="CapteT220456">
    <property type="protein sequence ID" value="CapteP220456"/>
    <property type="gene ID" value="CapteG220456"/>
</dbReference>
<feature type="compositionally biased region" description="Polar residues" evidence="1">
    <location>
        <begin position="1056"/>
        <end position="1066"/>
    </location>
</feature>
<reference evidence="2 4" key="2">
    <citation type="journal article" date="2013" name="Nature">
        <title>Insights into bilaterian evolution from three spiralian genomes.</title>
        <authorList>
            <person name="Simakov O."/>
            <person name="Marletaz F."/>
            <person name="Cho S.J."/>
            <person name="Edsinger-Gonzales E."/>
            <person name="Havlak P."/>
            <person name="Hellsten U."/>
            <person name="Kuo D.H."/>
            <person name="Larsson T."/>
            <person name="Lv J."/>
            <person name="Arendt D."/>
            <person name="Savage R."/>
            <person name="Osoegawa K."/>
            <person name="de Jong P."/>
            <person name="Grimwood J."/>
            <person name="Chapman J.A."/>
            <person name="Shapiro H."/>
            <person name="Aerts A."/>
            <person name="Otillar R.P."/>
            <person name="Terry A.Y."/>
            <person name="Boore J.L."/>
            <person name="Grigoriev I.V."/>
            <person name="Lindberg D.R."/>
            <person name="Seaver E.C."/>
            <person name="Weisblat D.A."/>
            <person name="Putnam N.H."/>
            <person name="Rokhsar D.S."/>
        </authorList>
    </citation>
    <scope>NUCLEOTIDE SEQUENCE</scope>
    <source>
        <strain evidence="2 4">I ESC-2004</strain>
    </source>
</reference>
<dbReference type="Proteomes" id="UP000014760">
    <property type="component" value="Unassembled WGS sequence"/>
</dbReference>
<feature type="compositionally biased region" description="Acidic residues" evidence="1">
    <location>
        <begin position="1092"/>
        <end position="1101"/>
    </location>
</feature>
<dbReference type="EMBL" id="AMQN01000754">
    <property type="status" value="NOT_ANNOTATED_CDS"/>
    <property type="molecule type" value="Genomic_DNA"/>
</dbReference>
<feature type="compositionally biased region" description="Basic and acidic residues" evidence="1">
    <location>
        <begin position="1003"/>
        <end position="1012"/>
    </location>
</feature>
<feature type="compositionally biased region" description="Low complexity" evidence="1">
    <location>
        <begin position="1033"/>
        <end position="1043"/>
    </location>
</feature>
<feature type="compositionally biased region" description="Basic residues" evidence="1">
    <location>
        <begin position="1191"/>
        <end position="1201"/>
    </location>
</feature>
<evidence type="ECO:0008006" key="5">
    <source>
        <dbReference type="Google" id="ProtNLM"/>
    </source>
</evidence>
<feature type="region of interest" description="Disordered" evidence="1">
    <location>
        <begin position="1029"/>
        <end position="1208"/>
    </location>
</feature>
<dbReference type="HOGENOM" id="CLU_007256_0_0_1"/>
<protein>
    <recommendedName>
        <fullName evidence="5">HEAT repeat-containing protein 4</fullName>
    </recommendedName>
</protein>
<organism evidence="2">
    <name type="scientific">Capitella teleta</name>
    <name type="common">Polychaete worm</name>
    <dbReference type="NCBI Taxonomy" id="283909"/>
    <lineage>
        <taxon>Eukaryota</taxon>
        <taxon>Metazoa</taxon>
        <taxon>Spiralia</taxon>
        <taxon>Lophotrochozoa</taxon>
        <taxon>Annelida</taxon>
        <taxon>Polychaeta</taxon>
        <taxon>Sedentaria</taxon>
        <taxon>Scolecida</taxon>
        <taxon>Capitellidae</taxon>
        <taxon>Capitella</taxon>
    </lineage>
</organism>
<accession>R7V5D5</accession>
<gene>
    <name evidence="2" type="ORF">CAPTEDRAFT_220456</name>
</gene>
<feature type="region of interest" description="Disordered" evidence="1">
    <location>
        <begin position="974"/>
        <end position="1012"/>
    </location>
</feature>
<dbReference type="PANTHER" id="PTHR12697:SF20">
    <property type="entry name" value="HEAT REPEAT-CONTAINING PROTEIN 4"/>
    <property type="match status" value="1"/>
</dbReference>
<dbReference type="OrthoDB" id="5980716at2759"/>
<reference evidence="4" key="1">
    <citation type="submission" date="2012-12" db="EMBL/GenBank/DDBJ databases">
        <authorList>
            <person name="Hellsten U."/>
            <person name="Grimwood J."/>
            <person name="Chapman J.A."/>
            <person name="Shapiro H."/>
            <person name="Aerts A."/>
            <person name="Otillar R.P."/>
            <person name="Terry A.Y."/>
            <person name="Boore J.L."/>
            <person name="Simakov O."/>
            <person name="Marletaz F."/>
            <person name="Cho S.-J."/>
            <person name="Edsinger-Gonzales E."/>
            <person name="Havlak P."/>
            <person name="Kuo D.-H."/>
            <person name="Larsson T."/>
            <person name="Lv J."/>
            <person name="Arendt D."/>
            <person name="Savage R."/>
            <person name="Osoegawa K."/>
            <person name="de Jong P."/>
            <person name="Lindberg D.R."/>
            <person name="Seaver E.C."/>
            <person name="Weisblat D.A."/>
            <person name="Putnam N.H."/>
            <person name="Grigoriev I.V."/>
            <person name="Rokhsar D.S."/>
        </authorList>
    </citation>
    <scope>NUCLEOTIDE SEQUENCE</scope>
    <source>
        <strain evidence="4">I ESC-2004</strain>
    </source>
</reference>